<dbReference type="EMBL" id="KL584841">
    <property type="protein sequence ID" value="KEQ60803.1"/>
    <property type="molecule type" value="Genomic_DNA"/>
</dbReference>
<organism evidence="2 3">
    <name type="scientific">Aureobasidium melanogenum (strain CBS 110374)</name>
    <name type="common">Aureobasidium pullulans var. melanogenum</name>
    <dbReference type="NCBI Taxonomy" id="1043003"/>
    <lineage>
        <taxon>Eukaryota</taxon>
        <taxon>Fungi</taxon>
        <taxon>Dikarya</taxon>
        <taxon>Ascomycota</taxon>
        <taxon>Pezizomycotina</taxon>
        <taxon>Dothideomycetes</taxon>
        <taxon>Dothideomycetidae</taxon>
        <taxon>Dothideales</taxon>
        <taxon>Saccotheciaceae</taxon>
        <taxon>Aureobasidium</taxon>
    </lineage>
</organism>
<evidence type="ECO:0000256" key="1">
    <source>
        <dbReference type="SAM" id="MobiDB-lite"/>
    </source>
</evidence>
<protein>
    <submittedName>
        <fullName evidence="2">Uncharacterized protein</fullName>
    </submittedName>
</protein>
<accession>A0A074VJV7</accession>
<dbReference type="GeneID" id="63915920"/>
<evidence type="ECO:0000313" key="3">
    <source>
        <dbReference type="Proteomes" id="UP000030672"/>
    </source>
</evidence>
<dbReference type="STRING" id="1043003.A0A074VJV7"/>
<keyword evidence="3" id="KW-1185">Reference proteome</keyword>
<dbReference type="HOGENOM" id="CLU_058257_0_0_1"/>
<reference evidence="2 3" key="1">
    <citation type="journal article" date="2014" name="BMC Genomics">
        <title>Genome sequencing of four Aureobasidium pullulans varieties: biotechnological potential, stress tolerance, and description of new species.</title>
        <authorList>
            <person name="Gostin Ar C."/>
            <person name="Ohm R.A."/>
            <person name="Kogej T."/>
            <person name="Sonjak S."/>
            <person name="Turk M."/>
            <person name="Zajc J."/>
            <person name="Zalar P."/>
            <person name="Grube M."/>
            <person name="Sun H."/>
            <person name="Han J."/>
            <person name="Sharma A."/>
            <person name="Chiniquy J."/>
            <person name="Ngan C.Y."/>
            <person name="Lipzen A."/>
            <person name="Barry K."/>
            <person name="Grigoriev I.V."/>
            <person name="Gunde-Cimerman N."/>
        </authorList>
    </citation>
    <scope>NUCLEOTIDE SEQUENCE [LARGE SCALE GENOMIC DNA]</scope>
    <source>
        <strain evidence="2 3">CBS 110374</strain>
    </source>
</reference>
<name>A0A074VJV7_AURM1</name>
<gene>
    <name evidence="2" type="ORF">M437DRAFT_53576</name>
</gene>
<dbReference type="Proteomes" id="UP000030672">
    <property type="component" value="Unassembled WGS sequence"/>
</dbReference>
<proteinExistence type="predicted"/>
<dbReference type="RefSeq" id="XP_040877826.1">
    <property type="nucleotide sequence ID" value="XM_041022547.1"/>
</dbReference>
<feature type="region of interest" description="Disordered" evidence="1">
    <location>
        <begin position="196"/>
        <end position="217"/>
    </location>
</feature>
<sequence>MTSVYSANSPVSFDELLTHIKTLPVPLLPPAKAIDPTLTDKIASLYLHPALEALLHLLNHDLPSAHFLVRHMQSDPAFEAMYLHGILHRIEGDFNNTRAWYHDVSSSEPFELVWEKATDEEKAEVEKKKDQGENKMPPQKSARDFVDSLEKLSKGQGDKQALAKESRREFDAVLDWCIKKFGTAKHTDASKAWVQPSQEISQKGQDMVTGNGGFRKF</sequence>
<feature type="compositionally biased region" description="Basic and acidic residues" evidence="1">
    <location>
        <begin position="123"/>
        <end position="133"/>
    </location>
</feature>
<dbReference type="AlphaFoldDB" id="A0A074VJV7"/>
<feature type="region of interest" description="Disordered" evidence="1">
    <location>
        <begin position="123"/>
        <end position="142"/>
    </location>
</feature>
<evidence type="ECO:0000313" key="2">
    <source>
        <dbReference type="EMBL" id="KEQ60803.1"/>
    </source>
</evidence>